<organism evidence="1 2">
    <name type="scientific">Senna tora</name>
    <dbReference type="NCBI Taxonomy" id="362788"/>
    <lineage>
        <taxon>Eukaryota</taxon>
        <taxon>Viridiplantae</taxon>
        <taxon>Streptophyta</taxon>
        <taxon>Embryophyta</taxon>
        <taxon>Tracheophyta</taxon>
        <taxon>Spermatophyta</taxon>
        <taxon>Magnoliopsida</taxon>
        <taxon>eudicotyledons</taxon>
        <taxon>Gunneridae</taxon>
        <taxon>Pentapetalae</taxon>
        <taxon>rosids</taxon>
        <taxon>fabids</taxon>
        <taxon>Fabales</taxon>
        <taxon>Fabaceae</taxon>
        <taxon>Caesalpinioideae</taxon>
        <taxon>Cassia clade</taxon>
        <taxon>Senna</taxon>
    </lineage>
</organism>
<comment type="caution">
    <text evidence="1">The sequence shown here is derived from an EMBL/GenBank/DDBJ whole genome shotgun (WGS) entry which is preliminary data.</text>
</comment>
<reference evidence="1" key="1">
    <citation type="submission" date="2020-09" db="EMBL/GenBank/DDBJ databases">
        <title>Genome-Enabled Discovery of Anthraquinone Biosynthesis in Senna tora.</title>
        <authorList>
            <person name="Kang S.-H."/>
            <person name="Pandey R.P."/>
            <person name="Lee C.-M."/>
            <person name="Sim J.-S."/>
            <person name="Jeong J.-T."/>
            <person name="Choi B.-S."/>
            <person name="Jung M."/>
            <person name="Ginzburg D."/>
            <person name="Zhao K."/>
            <person name="Won S.Y."/>
            <person name="Oh T.-J."/>
            <person name="Yu Y."/>
            <person name="Kim N.-H."/>
            <person name="Lee O.R."/>
            <person name="Lee T.-H."/>
            <person name="Bashyal P."/>
            <person name="Kim T.-S."/>
            <person name="Lee W.-H."/>
            <person name="Kawkins C."/>
            <person name="Kim C.-K."/>
            <person name="Kim J.S."/>
            <person name="Ahn B.O."/>
            <person name="Rhee S.Y."/>
            <person name="Sohng J.K."/>
        </authorList>
    </citation>
    <scope>NUCLEOTIDE SEQUENCE</scope>
    <source>
        <tissue evidence="1">Leaf</tissue>
    </source>
</reference>
<dbReference type="EMBL" id="JAAIUW010000009">
    <property type="protein sequence ID" value="KAF7814132.1"/>
    <property type="molecule type" value="Genomic_DNA"/>
</dbReference>
<sequence>MGWAKLCPHLKRVDLKCRLSLALKGPRADP</sequence>
<evidence type="ECO:0000313" key="2">
    <source>
        <dbReference type="Proteomes" id="UP000634136"/>
    </source>
</evidence>
<keyword evidence="2" id="KW-1185">Reference proteome</keyword>
<name>A0A834W9G7_9FABA</name>
<accession>A0A834W9G7</accession>
<dbReference type="Proteomes" id="UP000634136">
    <property type="component" value="Unassembled WGS sequence"/>
</dbReference>
<protein>
    <submittedName>
        <fullName evidence="1">Uncharacterized protein</fullName>
    </submittedName>
</protein>
<proteinExistence type="predicted"/>
<evidence type="ECO:0000313" key="1">
    <source>
        <dbReference type="EMBL" id="KAF7814132.1"/>
    </source>
</evidence>
<dbReference type="AlphaFoldDB" id="A0A834W9G7"/>
<gene>
    <name evidence="1" type="ORF">G2W53_028101</name>
</gene>